<proteinExistence type="predicted"/>
<comment type="caution">
    <text evidence="1">The sequence shown here is derived from an EMBL/GenBank/DDBJ whole genome shotgun (WGS) entry which is preliminary data.</text>
</comment>
<dbReference type="EMBL" id="PKPP01019574">
    <property type="protein sequence ID" value="PWA35684.1"/>
    <property type="molecule type" value="Genomic_DNA"/>
</dbReference>
<keyword evidence="2" id="KW-1185">Reference proteome</keyword>
<name>A0A2U1KFX0_ARTAN</name>
<dbReference type="Proteomes" id="UP000245207">
    <property type="component" value="Unassembled WGS sequence"/>
</dbReference>
<sequence>MSKEALTKGETKGVTIPLVSLAGKKENRTTEEMVEIFNRKSEKWDAASNLLINELDNVLDVENEEKNASEFVKCTTLFGFCSLLGRKVDSLLSKFGSKH</sequence>
<accession>A0A2U1KFX0</accession>
<organism evidence="1 2">
    <name type="scientific">Artemisia annua</name>
    <name type="common">Sweet wormwood</name>
    <dbReference type="NCBI Taxonomy" id="35608"/>
    <lineage>
        <taxon>Eukaryota</taxon>
        <taxon>Viridiplantae</taxon>
        <taxon>Streptophyta</taxon>
        <taxon>Embryophyta</taxon>
        <taxon>Tracheophyta</taxon>
        <taxon>Spermatophyta</taxon>
        <taxon>Magnoliopsida</taxon>
        <taxon>eudicotyledons</taxon>
        <taxon>Gunneridae</taxon>
        <taxon>Pentapetalae</taxon>
        <taxon>asterids</taxon>
        <taxon>campanulids</taxon>
        <taxon>Asterales</taxon>
        <taxon>Asteraceae</taxon>
        <taxon>Asteroideae</taxon>
        <taxon>Anthemideae</taxon>
        <taxon>Artemisiinae</taxon>
        <taxon>Artemisia</taxon>
    </lineage>
</organism>
<evidence type="ECO:0000313" key="1">
    <source>
        <dbReference type="EMBL" id="PWA35684.1"/>
    </source>
</evidence>
<dbReference type="AlphaFoldDB" id="A0A2U1KFX0"/>
<evidence type="ECO:0000313" key="2">
    <source>
        <dbReference type="Proteomes" id="UP000245207"/>
    </source>
</evidence>
<reference evidence="1 2" key="1">
    <citation type="journal article" date="2018" name="Mol. Plant">
        <title>The genome of Artemisia annua provides insight into the evolution of Asteraceae family and artemisinin biosynthesis.</title>
        <authorList>
            <person name="Shen Q."/>
            <person name="Zhang L."/>
            <person name="Liao Z."/>
            <person name="Wang S."/>
            <person name="Yan T."/>
            <person name="Shi P."/>
            <person name="Liu M."/>
            <person name="Fu X."/>
            <person name="Pan Q."/>
            <person name="Wang Y."/>
            <person name="Lv Z."/>
            <person name="Lu X."/>
            <person name="Zhang F."/>
            <person name="Jiang W."/>
            <person name="Ma Y."/>
            <person name="Chen M."/>
            <person name="Hao X."/>
            <person name="Li L."/>
            <person name="Tang Y."/>
            <person name="Lv G."/>
            <person name="Zhou Y."/>
            <person name="Sun X."/>
            <person name="Brodelius P.E."/>
            <person name="Rose J.K.C."/>
            <person name="Tang K."/>
        </authorList>
    </citation>
    <scope>NUCLEOTIDE SEQUENCE [LARGE SCALE GENOMIC DNA]</scope>
    <source>
        <strain evidence="2">cv. Huhao1</strain>
        <tissue evidence="1">Leaf</tissue>
    </source>
</reference>
<protein>
    <submittedName>
        <fullName evidence="1">Uncharacterized protein</fullName>
    </submittedName>
</protein>
<gene>
    <name evidence="1" type="ORF">CTI12_AA607180</name>
</gene>